<reference evidence="2" key="1">
    <citation type="submission" date="2025-08" db="UniProtKB">
        <authorList>
            <consortium name="Ensembl"/>
        </authorList>
    </citation>
    <scope>IDENTIFICATION</scope>
</reference>
<name>A0A3B3ZNT4_9GOBI</name>
<evidence type="ECO:0000313" key="2">
    <source>
        <dbReference type="Ensembl" id="ENSPMGP00000006139.1"/>
    </source>
</evidence>
<keyword evidence="3" id="KW-1185">Reference proteome</keyword>
<dbReference type="Proteomes" id="UP000261520">
    <property type="component" value="Unplaced"/>
</dbReference>
<keyword evidence="1" id="KW-0472">Membrane</keyword>
<proteinExistence type="predicted"/>
<dbReference type="Ensembl" id="ENSPMGT00000006518.1">
    <property type="protein sequence ID" value="ENSPMGP00000006139.1"/>
    <property type="gene ID" value="ENSPMGG00000005162.1"/>
</dbReference>
<evidence type="ECO:0000256" key="1">
    <source>
        <dbReference type="SAM" id="Phobius"/>
    </source>
</evidence>
<reference evidence="2" key="2">
    <citation type="submission" date="2025-09" db="UniProtKB">
        <authorList>
            <consortium name="Ensembl"/>
        </authorList>
    </citation>
    <scope>IDENTIFICATION</scope>
</reference>
<accession>A0A3B3ZNT4</accession>
<organism evidence="2 3">
    <name type="scientific">Periophthalmus magnuspinnatus</name>
    <dbReference type="NCBI Taxonomy" id="409849"/>
    <lineage>
        <taxon>Eukaryota</taxon>
        <taxon>Metazoa</taxon>
        <taxon>Chordata</taxon>
        <taxon>Craniata</taxon>
        <taxon>Vertebrata</taxon>
        <taxon>Euteleostomi</taxon>
        <taxon>Actinopterygii</taxon>
        <taxon>Neopterygii</taxon>
        <taxon>Teleostei</taxon>
        <taxon>Neoteleostei</taxon>
        <taxon>Acanthomorphata</taxon>
        <taxon>Gobiaria</taxon>
        <taxon>Gobiiformes</taxon>
        <taxon>Gobioidei</taxon>
        <taxon>Gobiidae</taxon>
        <taxon>Oxudercinae</taxon>
        <taxon>Periophthalmus</taxon>
    </lineage>
</organism>
<sequence length="118" mass="13438">MLRPKIYSSNSYIERYSKYCDRPMGTDLYSHIQQYKTTQTKICVYGSSGVLTNAICNSLNRRQCYSLLYDIIIFPSLLGALWVKGAGIVLGQQEWRHSLSKSLCLPAASLLSLLYWNS</sequence>
<dbReference type="AlphaFoldDB" id="A0A3B3ZNT4"/>
<evidence type="ECO:0000313" key="3">
    <source>
        <dbReference type="Proteomes" id="UP000261520"/>
    </source>
</evidence>
<keyword evidence="1" id="KW-1133">Transmembrane helix</keyword>
<keyword evidence="1" id="KW-0812">Transmembrane</keyword>
<protein>
    <submittedName>
        <fullName evidence="2">Uncharacterized protein</fullName>
    </submittedName>
</protein>
<feature type="transmembrane region" description="Helical" evidence="1">
    <location>
        <begin position="67"/>
        <end position="92"/>
    </location>
</feature>